<sequence>MNSLYILKISCAIFLASTCHIHAQSQIPKNYNLVYSQDFESTNAIDDFEMTDDNVWQISKDSTGNCMELLSQSKYEPKVRSPFNIALIKDVLVGDFIFEIKLNQNGREYPHRDLCLMFGITNASNFYYTHIATKADEYANSIFIVNDEPRKSIATERTEGSNWGAIDSWHTVRIVRKVETGLIEIYFDDMSQPIMKSKDTHFNSGYLGFGSFDDTGKFDDIKIWAPRMLEKNEGFFK</sequence>
<reference evidence="2 3" key="1">
    <citation type="submission" date="2018-02" db="EMBL/GenBank/DDBJ databases">
        <title>Genomic Encyclopedia of Archaeal and Bacterial Type Strains, Phase II (KMG-II): from individual species to whole genera.</title>
        <authorList>
            <person name="Goeker M."/>
        </authorList>
    </citation>
    <scope>NUCLEOTIDE SEQUENCE [LARGE SCALE GENOMIC DNA]</scope>
    <source>
        <strain evidence="2 3">DSM 21165</strain>
    </source>
</reference>
<dbReference type="RefSeq" id="WP_105474821.1">
    <property type="nucleotide sequence ID" value="NZ_PVEO01000015.1"/>
</dbReference>
<name>A0A362WWS6_9FLAO</name>
<proteinExistence type="predicted"/>
<dbReference type="AlphaFoldDB" id="A0A362WWS6"/>
<keyword evidence="1" id="KW-0732">Signal</keyword>
<dbReference type="EMBL" id="PVEO01000015">
    <property type="protein sequence ID" value="PQV45068.1"/>
    <property type="molecule type" value="Genomic_DNA"/>
</dbReference>
<evidence type="ECO:0000256" key="1">
    <source>
        <dbReference type="SAM" id="SignalP"/>
    </source>
</evidence>
<feature type="chain" id="PRO_5017033490" evidence="1">
    <location>
        <begin position="24"/>
        <end position="237"/>
    </location>
</feature>
<dbReference type="Proteomes" id="UP000251545">
    <property type="component" value="Unassembled WGS sequence"/>
</dbReference>
<protein>
    <submittedName>
        <fullName evidence="2">Uncharacterized protein</fullName>
    </submittedName>
</protein>
<gene>
    <name evidence="2" type="ORF">CLV33_11535</name>
</gene>
<feature type="signal peptide" evidence="1">
    <location>
        <begin position="1"/>
        <end position="23"/>
    </location>
</feature>
<comment type="caution">
    <text evidence="2">The sequence shown here is derived from an EMBL/GenBank/DDBJ whole genome shotgun (WGS) entry which is preliminary data.</text>
</comment>
<accession>A0A362WWS6</accession>
<evidence type="ECO:0000313" key="3">
    <source>
        <dbReference type="Proteomes" id="UP000251545"/>
    </source>
</evidence>
<organism evidence="2 3">
    <name type="scientific">Jejuia pallidilutea</name>
    <dbReference type="NCBI Taxonomy" id="504487"/>
    <lineage>
        <taxon>Bacteria</taxon>
        <taxon>Pseudomonadati</taxon>
        <taxon>Bacteroidota</taxon>
        <taxon>Flavobacteriia</taxon>
        <taxon>Flavobacteriales</taxon>
        <taxon>Flavobacteriaceae</taxon>
        <taxon>Jejuia</taxon>
    </lineage>
</organism>
<dbReference type="Gene3D" id="2.60.120.560">
    <property type="entry name" value="Exo-inulinase, domain 1"/>
    <property type="match status" value="1"/>
</dbReference>
<evidence type="ECO:0000313" key="2">
    <source>
        <dbReference type="EMBL" id="PQV45068.1"/>
    </source>
</evidence>